<sequence length="103" mass="11908">MMCGAILSVRRVCADLQLIALQDVIQRREETIAMRSLLNTDKVTEDNPMMLRLKELKALEAISGEVDHLTVHDGTQGRLRKVIRRMWAAFMVWKRNSVRKYPA</sequence>
<dbReference type="Proteomes" id="UP000203589">
    <property type="component" value="Chromosome"/>
</dbReference>
<protein>
    <submittedName>
        <fullName evidence="1">Uncharacterized protein</fullName>
    </submittedName>
</protein>
<name>A0A222E5T3_9RHOB</name>
<dbReference type="AlphaFoldDB" id="A0A222E5T3"/>
<gene>
    <name evidence="1" type="ORF">ANTHELSMS3_02703</name>
</gene>
<reference evidence="1 2" key="1">
    <citation type="submission" date="2017-07" db="EMBL/GenBank/DDBJ databases">
        <title>Genome Sequence of Antarctobacter heliothermus Strain SMS3 Isolated from a culture of the Diatom Skeletonema marinoi.</title>
        <authorList>
            <person name="Topel M."/>
            <person name="Pinder M.I.M."/>
            <person name="Johansson O.N."/>
            <person name="Kourtchenko O."/>
            <person name="Godhe A."/>
            <person name="Clarke A.K."/>
        </authorList>
    </citation>
    <scope>NUCLEOTIDE SEQUENCE [LARGE SCALE GENOMIC DNA]</scope>
    <source>
        <strain evidence="1 2">SMS3</strain>
    </source>
</reference>
<evidence type="ECO:0000313" key="1">
    <source>
        <dbReference type="EMBL" id="ASP21358.1"/>
    </source>
</evidence>
<accession>A0A222E5T3</accession>
<proteinExistence type="predicted"/>
<dbReference type="OrthoDB" id="5501731at2"/>
<keyword evidence="2" id="KW-1185">Reference proteome</keyword>
<organism evidence="1 2">
    <name type="scientific">Antarctobacter heliothermus</name>
    <dbReference type="NCBI Taxonomy" id="74033"/>
    <lineage>
        <taxon>Bacteria</taxon>
        <taxon>Pseudomonadati</taxon>
        <taxon>Pseudomonadota</taxon>
        <taxon>Alphaproteobacteria</taxon>
        <taxon>Rhodobacterales</taxon>
        <taxon>Roseobacteraceae</taxon>
        <taxon>Antarctobacter</taxon>
    </lineage>
</organism>
<dbReference type="EMBL" id="CP022540">
    <property type="protein sequence ID" value="ASP21358.1"/>
    <property type="molecule type" value="Genomic_DNA"/>
</dbReference>
<dbReference type="RefSeq" id="WP_094035286.1">
    <property type="nucleotide sequence ID" value="NZ_CP022540.1"/>
</dbReference>
<evidence type="ECO:0000313" key="2">
    <source>
        <dbReference type="Proteomes" id="UP000203589"/>
    </source>
</evidence>
<dbReference type="KEGG" id="aht:ANTHELSMS3_02703"/>